<dbReference type="CDD" id="cd00093">
    <property type="entry name" value="HTH_XRE"/>
    <property type="match status" value="1"/>
</dbReference>
<protein>
    <submittedName>
        <fullName evidence="3">Transcriptional regulator with XRE-family HTH domain</fullName>
    </submittedName>
</protein>
<dbReference type="Proteomes" id="UP000537130">
    <property type="component" value="Unassembled WGS sequence"/>
</dbReference>
<dbReference type="SUPFAM" id="SSF47413">
    <property type="entry name" value="lambda repressor-like DNA-binding domains"/>
    <property type="match status" value="1"/>
</dbReference>
<dbReference type="InterPro" id="IPR001387">
    <property type="entry name" value="Cro/C1-type_HTH"/>
</dbReference>
<feature type="domain" description="HTH cro/C1-type" evidence="2">
    <location>
        <begin position="25"/>
        <end position="76"/>
    </location>
</feature>
<dbReference type="GO" id="GO:0003677">
    <property type="term" value="F:DNA binding"/>
    <property type="evidence" value="ECO:0007669"/>
    <property type="project" value="InterPro"/>
</dbReference>
<dbReference type="Pfam" id="PF01381">
    <property type="entry name" value="HTH_3"/>
    <property type="match status" value="1"/>
</dbReference>
<keyword evidence="4" id="KW-1185">Reference proteome</keyword>
<proteinExistence type="predicted"/>
<dbReference type="RefSeq" id="WP_183410981.1">
    <property type="nucleotide sequence ID" value="NZ_JACHWY010000003.1"/>
</dbReference>
<dbReference type="PROSITE" id="PS50943">
    <property type="entry name" value="HTH_CROC1"/>
    <property type="match status" value="1"/>
</dbReference>
<dbReference type="AlphaFoldDB" id="A0A7W4W766"/>
<dbReference type="InterPro" id="IPR010982">
    <property type="entry name" value="Lambda_DNA-bd_dom_sf"/>
</dbReference>
<comment type="caution">
    <text evidence="3">The sequence shown here is derived from an EMBL/GenBank/DDBJ whole genome shotgun (WGS) entry which is preliminary data.</text>
</comment>
<evidence type="ECO:0000313" key="3">
    <source>
        <dbReference type="EMBL" id="MBB3048179.1"/>
    </source>
</evidence>
<reference evidence="3 4" key="1">
    <citation type="submission" date="2020-08" db="EMBL/GenBank/DDBJ databases">
        <title>Genomic Encyclopedia of Type Strains, Phase III (KMG-III): the genomes of soil and plant-associated and newly described type strains.</title>
        <authorList>
            <person name="Whitman W."/>
        </authorList>
    </citation>
    <scope>NUCLEOTIDE SEQUENCE [LARGE SCALE GENOMIC DNA]</scope>
    <source>
        <strain evidence="3 4">CECT 8654</strain>
    </source>
</reference>
<feature type="region of interest" description="Disordered" evidence="1">
    <location>
        <begin position="87"/>
        <end position="110"/>
    </location>
</feature>
<sequence>MPTKTHVRTYLPATQEALELMGLEIAAARKARKWSETTLAERAGISRSSVQRIERGSPKAEVGMVFELASLLGIPLFGDDRRARLASSREKAPLLPQRIRTSKPKVSDEF</sequence>
<dbReference type="EMBL" id="JACHWY010000003">
    <property type="protein sequence ID" value="MBB3048179.1"/>
    <property type="molecule type" value="Genomic_DNA"/>
</dbReference>
<evidence type="ECO:0000313" key="4">
    <source>
        <dbReference type="Proteomes" id="UP000537130"/>
    </source>
</evidence>
<dbReference type="SMART" id="SM00530">
    <property type="entry name" value="HTH_XRE"/>
    <property type="match status" value="1"/>
</dbReference>
<accession>A0A7W4W766</accession>
<organism evidence="3 4">
    <name type="scientific">Litorivivens lipolytica</name>
    <dbReference type="NCBI Taxonomy" id="1524264"/>
    <lineage>
        <taxon>Bacteria</taxon>
        <taxon>Pseudomonadati</taxon>
        <taxon>Pseudomonadota</taxon>
        <taxon>Gammaproteobacteria</taxon>
        <taxon>Litorivivens</taxon>
    </lineage>
</organism>
<evidence type="ECO:0000259" key="2">
    <source>
        <dbReference type="PROSITE" id="PS50943"/>
    </source>
</evidence>
<gene>
    <name evidence="3" type="ORF">FHR99_002453</name>
</gene>
<dbReference type="Gene3D" id="1.10.260.40">
    <property type="entry name" value="lambda repressor-like DNA-binding domains"/>
    <property type="match status" value="1"/>
</dbReference>
<name>A0A7W4W766_9GAMM</name>
<evidence type="ECO:0000256" key="1">
    <source>
        <dbReference type="SAM" id="MobiDB-lite"/>
    </source>
</evidence>